<keyword evidence="4" id="KW-1185">Reference proteome</keyword>
<feature type="region of interest" description="Disordered" evidence="1">
    <location>
        <begin position="1"/>
        <end position="43"/>
    </location>
</feature>
<organism evidence="3 4">
    <name type="scientific">Volvox africanus</name>
    <dbReference type="NCBI Taxonomy" id="51714"/>
    <lineage>
        <taxon>Eukaryota</taxon>
        <taxon>Viridiplantae</taxon>
        <taxon>Chlorophyta</taxon>
        <taxon>core chlorophytes</taxon>
        <taxon>Chlorophyceae</taxon>
        <taxon>CS clade</taxon>
        <taxon>Chlamydomonadales</taxon>
        <taxon>Volvocaceae</taxon>
        <taxon>Volvox</taxon>
    </lineage>
</organism>
<sequence length="127" mass="14120">MGCVSSSPVEDPAAGNGPFDVPGTKDKPTKQYARPKWKSQEPMTLSQLQKKREEFWDTQPHYGGDRNIWDALKAACEAEPETCKLLVESAGIIVAAADMSVCYDERGAKYELPKYVLSDPINLIRDE</sequence>
<name>A0A8J4B155_9CHLO</name>
<dbReference type="InterPro" id="IPR038169">
    <property type="entry name" value="DC-UbP/UBTD2_N_sf"/>
</dbReference>
<evidence type="ECO:0000313" key="3">
    <source>
        <dbReference type="EMBL" id="GIL51983.1"/>
    </source>
</evidence>
<comment type="caution">
    <text evidence="3">The sequence shown here is derived from an EMBL/GenBank/DDBJ whole genome shotgun (WGS) entry which is preliminary data.</text>
</comment>
<evidence type="ECO:0000256" key="1">
    <source>
        <dbReference type="SAM" id="MobiDB-lite"/>
    </source>
</evidence>
<evidence type="ECO:0000313" key="4">
    <source>
        <dbReference type="Proteomes" id="UP000747399"/>
    </source>
</evidence>
<accession>A0A8J4B155</accession>
<dbReference type="InterPro" id="IPR032752">
    <property type="entry name" value="DC-UbP/UBTD2_N"/>
</dbReference>
<dbReference type="EMBL" id="BNCO01000012">
    <property type="protein sequence ID" value="GIL51983.1"/>
    <property type="molecule type" value="Genomic_DNA"/>
</dbReference>
<reference evidence="3" key="1">
    <citation type="journal article" date="2021" name="Proc. Natl. Acad. Sci. U.S.A.">
        <title>Three genomes in the algal genus Volvox reveal the fate of a haploid sex-determining region after a transition to homothallism.</title>
        <authorList>
            <person name="Yamamoto K."/>
            <person name="Hamaji T."/>
            <person name="Kawai-Toyooka H."/>
            <person name="Matsuzaki R."/>
            <person name="Takahashi F."/>
            <person name="Nishimura Y."/>
            <person name="Kawachi M."/>
            <person name="Noguchi H."/>
            <person name="Minakuchi Y."/>
            <person name="Umen J.G."/>
            <person name="Toyoda A."/>
            <person name="Nozaki H."/>
        </authorList>
    </citation>
    <scope>NUCLEOTIDE SEQUENCE</scope>
    <source>
        <strain evidence="3">NIES-3780</strain>
    </source>
</reference>
<gene>
    <name evidence="3" type="ORF">Vafri_7947</name>
</gene>
<dbReference type="InterPro" id="IPR039869">
    <property type="entry name" value="UBTD1/2"/>
</dbReference>
<proteinExistence type="predicted"/>
<dbReference type="Pfam" id="PF16455">
    <property type="entry name" value="UBD"/>
    <property type="match status" value="1"/>
</dbReference>
<dbReference type="PANTHER" id="PTHR13609">
    <property type="entry name" value="UBIQUITIN DOMAIN CONTAINING 1 PROTEIN-RELATED"/>
    <property type="match status" value="1"/>
</dbReference>
<dbReference type="AlphaFoldDB" id="A0A8J4B155"/>
<dbReference type="Proteomes" id="UP000747399">
    <property type="component" value="Unassembled WGS sequence"/>
</dbReference>
<evidence type="ECO:0000259" key="2">
    <source>
        <dbReference type="Pfam" id="PF16455"/>
    </source>
</evidence>
<feature type="domain" description="DC-UbP/UBTD2 N-terminal" evidence="2">
    <location>
        <begin position="34"/>
        <end position="126"/>
    </location>
</feature>
<protein>
    <recommendedName>
        <fullName evidence="2">DC-UbP/UBTD2 N-terminal domain-containing protein</fullName>
    </recommendedName>
</protein>
<dbReference type="Gene3D" id="1.20.225.20">
    <property type="entry name" value="Ub domain-containing protein, DC-UbP/UBTD2, N-terminal domain"/>
    <property type="match status" value="1"/>
</dbReference>